<organism evidence="1 2">
    <name type="scientific">Sphaerodactylus townsendi</name>
    <dbReference type="NCBI Taxonomy" id="933632"/>
    <lineage>
        <taxon>Eukaryota</taxon>
        <taxon>Metazoa</taxon>
        <taxon>Chordata</taxon>
        <taxon>Craniata</taxon>
        <taxon>Vertebrata</taxon>
        <taxon>Euteleostomi</taxon>
        <taxon>Lepidosauria</taxon>
        <taxon>Squamata</taxon>
        <taxon>Bifurcata</taxon>
        <taxon>Gekkota</taxon>
        <taxon>Sphaerodactylidae</taxon>
        <taxon>Sphaerodactylus</taxon>
    </lineage>
</organism>
<accession>A0ACB8FHR5</accession>
<gene>
    <name evidence="1" type="ORF">K3G42_020163</name>
</gene>
<reference evidence="1" key="1">
    <citation type="submission" date="2021-08" db="EMBL/GenBank/DDBJ databases">
        <title>The first chromosome-level gecko genome reveals the dynamic sex chromosomes of Neotropical dwarf geckos (Sphaerodactylidae: Sphaerodactylus).</title>
        <authorList>
            <person name="Pinto B.J."/>
            <person name="Keating S.E."/>
            <person name="Gamble T."/>
        </authorList>
    </citation>
    <scope>NUCLEOTIDE SEQUENCE</scope>
    <source>
        <strain evidence="1">TG3544</strain>
    </source>
</reference>
<dbReference type="EMBL" id="CM037617">
    <property type="protein sequence ID" value="KAH8004834.1"/>
    <property type="molecule type" value="Genomic_DNA"/>
</dbReference>
<evidence type="ECO:0000313" key="2">
    <source>
        <dbReference type="Proteomes" id="UP000827872"/>
    </source>
</evidence>
<comment type="caution">
    <text evidence="1">The sequence shown here is derived from an EMBL/GenBank/DDBJ whole genome shotgun (WGS) entry which is preliminary data.</text>
</comment>
<evidence type="ECO:0000313" key="1">
    <source>
        <dbReference type="EMBL" id="KAH8004834.1"/>
    </source>
</evidence>
<proteinExistence type="predicted"/>
<name>A0ACB8FHR5_9SAUR</name>
<sequence>MGRTPVKSQIAASSPAPATADCLPLNYKPKVYISTMTSVLYSLPGTPVPPLNLTIKTQDFEYILSWEAGKNTQAPTYYTVMYESTGSWSSHIGGEQRDLPFSPPPQSHLLAHCGILEVYWLYNYNHCLFAMESDEQESSSINNHGYRNIKECSNITHLLCNLTREFTNPCKTYVIAVKTIPEFATNYSAYMFTPYFNTCFGPPEFNISACSNCVNVTVKILSSLITVYEKLDYTIKVKTVDSEEQDIEHSNTTKTESFGSVFEGLRQNTNYCVSVDMRSSLNKLCVPSPWKCIVTSSKDKSDNVIAVVCAVIIPLALGLIVWLLYRAGYIALKSKERPKVLEGVQKLKYSLFRSYPEEVHTVQVSQERKKTFEETSYDDESGDKNDAIYTNRRPLGTISKFHSKADVEDTASIGYSSTSSDCQMDEVLDTEVEDAQYDVKKEDSTTDQMFYPSSKMNSTSIPKPDGGDCFNINLNTVKLEMPNTNWDATLVLPEDTSDFQEPCDLDTSEPKHFANIVDMQSSDIHDLSLTWQNYSGSEESESSESEMVGEYMRR</sequence>
<protein>
    <submittedName>
        <fullName evidence="1">Uncharacterized protein</fullName>
    </submittedName>
</protein>
<dbReference type="Proteomes" id="UP000827872">
    <property type="component" value="Linkage Group LG04"/>
</dbReference>
<keyword evidence="2" id="KW-1185">Reference proteome</keyword>